<dbReference type="EMBL" id="ASHM01088630">
    <property type="protein sequence ID" value="PNX62811.1"/>
    <property type="molecule type" value="Genomic_DNA"/>
</dbReference>
<evidence type="ECO:0000313" key="1">
    <source>
        <dbReference type="EMBL" id="PNX62811.1"/>
    </source>
</evidence>
<reference evidence="1 2" key="1">
    <citation type="journal article" date="2014" name="Am. J. Bot.">
        <title>Genome assembly and annotation for red clover (Trifolium pratense; Fabaceae).</title>
        <authorList>
            <person name="Istvanek J."/>
            <person name="Jaros M."/>
            <person name="Krenek A."/>
            <person name="Repkova J."/>
        </authorList>
    </citation>
    <scope>NUCLEOTIDE SEQUENCE [LARGE SCALE GENOMIC DNA]</scope>
    <source>
        <strain evidence="2">cv. Tatra</strain>
        <tissue evidence="1">Young leaves</tissue>
    </source>
</reference>
<reference evidence="1 2" key="2">
    <citation type="journal article" date="2017" name="Front. Plant Sci.">
        <title>Gene Classification and Mining of Molecular Markers Useful in Red Clover (Trifolium pratense) Breeding.</title>
        <authorList>
            <person name="Istvanek J."/>
            <person name="Dluhosova J."/>
            <person name="Dluhos P."/>
            <person name="Patkova L."/>
            <person name="Nedelnik J."/>
            <person name="Repkova J."/>
        </authorList>
    </citation>
    <scope>NUCLEOTIDE SEQUENCE [LARGE SCALE GENOMIC DNA]</scope>
    <source>
        <strain evidence="2">cv. Tatra</strain>
        <tissue evidence="1">Young leaves</tissue>
    </source>
</reference>
<comment type="caution">
    <text evidence="1">The sequence shown here is derived from an EMBL/GenBank/DDBJ whole genome shotgun (WGS) entry which is preliminary data.</text>
</comment>
<protein>
    <submittedName>
        <fullName evidence="1">Uncharacterized protein</fullName>
    </submittedName>
</protein>
<dbReference type="Proteomes" id="UP000236291">
    <property type="component" value="Unassembled WGS sequence"/>
</dbReference>
<name>A0A2K3K941_TRIPR</name>
<sequence length="129" mass="14376">MTLISDEMKRIDIIGTDKNFCGCKLRSTCELPCACELGGYTTSGVLIPLDSIHSHRKKLTMEEPLEDVTKDEYELDMSHAMEAIWTRFQSLDIVGKRALKSKVFELAYPASSSLCPPLVEVSHTLQGPL</sequence>
<proteinExistence type="predicted"/>
<dbReference type="STRING" id="57577.A0A2K3K941"/>
<dbReference type="AlphaFoldDB" id="A0A2K3K941"/>
<gene>
    <name evidence="1" type="ORF">L195_g053178</name>
</gene>
<organism evidence="1 2">
    <name type="scientific">Trifolium pratense</name>
    <name type="common">Red clover</name>
    <dbReference type="NCBI Taxonomy" id="57577"/>
    <lineage>
        <taxon>Eukaryota</taxon>
        <taxon>Viridiplantae</taxon>
        <taxon>Streptophyta</taxon>
        <taxon>Embryophyta</taxon>
        <taxon>Tracheophyta</taxon>
        <taxon>Spermatophyta</taxon>
        <taxon>Magnoliopsida</taxon>
        <taxon>eudicotyledons</taxon>
        <taxon>Gunneridae</taxon>
        <taxon>Pentapetalae</taxon>
        <taxon>rosids</taxon>
        <taxon>fabids</taxon>
        <taxon>Fabales</taxon>
        <taxon>Fabaceae</taxon>
        <taxon>Papilionoideae</taxon>
        <taxon>50 kb inversion clade</taxon>
        <taxon>NPAAA clade</taxon>
        <taxon>Hologalegina</taxon>
        <taxon>IRL clade</taxon>
        <taxon>Trifolieae</taxon>
        <taxon>Trifolium</taxon>
    </lineage>
</organism>
<evidence type="ECO:0000313" key="2">
    <source>
        <dbReference type="Proteomes" id="UP000236291"/>
    </source>
</evidence>
<accession>A0A2K3K941</accession>